<dbReference type="OrthoDB" id="5122834at2"/>
<sequence length="156" mass="16731">MTTASAQLTQAVNDLRGAPKEGLGEQRDSRWRGRRIVRVGEAWHLGVLLLTETHALATAEVLRAADPGRRGYTAESARERAERRAEALRGGFDEGDVVHVGWSVIDVDAVDAGGSSGPLALVDGVPSVRWSTAGGFMPLEAYLRERVPLLRDSSSG</sequence>
<accession>A0A0F0KJA5</accession>
<feature type="compositionally biased region" description="Polar residues" evidence="1">
    <location>
        <begin position="1"/>
        <end position="12"/>
    </location>
</feature>
<feature type="compositionally biased region" description="Basic and acidic residues" evidence="1">
    <location>
        <begin position="17"/>
        <end position="27"/>
    </location>
</feature>
<organism evidence="2 3">
    <name type="scientific">Microbacterium oxydans</name>
    <dbReference type="NCBI Taxonomy" id="82380"/>
    <lineage>
        <taxon>Bacteria</taxon>
        <taxon>Bacillati</taxon>
        <taxon>Actinomycetota</taxon>
        <taxon>Actinomycetes</taxon>
        <taxon>Micrococcales</taxon>
        <taxon>Microbacteriaceae</taxon>
        <taxon>Microbacterium</taxon>
    </lineage>
</organism>
<dbReference type="EMBL" id="JYIV01000028">
    <property type="protein sequence ID" value="KJL20534.1"/>
    <property type="molecule type" value="Genomic_DNA"/>
</dbReference>
<evidence type="ECO:0008006" key="4">
    <source>
        <dbReference type="Google" id="ProtNLM"/>
    </source>
</evidence>
<dbReference type="Proteomes" id="UP000033725">
    <property type="component" value="Unassembled WGS sequence"/>
</dbReference>
<comment type="caution">
    <text evidence="2">The sequence shown here is derived from an EMBL/GenBank/DDBJ whole genome shotgun (WGS) entry which is preliminary data.</text>
</comment>
<proteinExistence type="predicted"/>
<dbReference type="RefSeq" id="WP_045264585.1">
    <property type="nucleotide sequence ID" value="NZ_JYIV01000028.1"/>
</dbReference>
<evidence type="ECO:0000313" key="2">
    <source>
        <dbReference type="EMBL" id="KJL20534.1"/>
    </source>
</evidence>
<evidence type="ECO:0000313" key="3">
    <source>
        <dbReference type="Proteomes" id="UP000033725"/>
    </source>
</evidence>
<dbReference type="PATRIC" id="fig|82380.10.peg.2765"/>
<name>A0A0F0KJA5_9MICO</name>
<protein>
    <recommendedName>
        <fullName evidence="4">Glutaminase</fullName>
    </recommendedName>
</protein>
<evidence type="ECO:0000256" key="1">
    <source>
        <dbReference type="SAM" id="MobiDB-lite"/>
    </source>
</evidence>
<reference evidence="2 3" key="1">
    <citation type="submission" date="2015-02" db="EMBL/GenBank/DDBJ databases">
        <title>Draft genome sequences of ten Microbacterium spp. with emphasis on heavy metal contaminated environments.</title>
        <authorList>
            <person name="Corretto E."/>
        </authorList>
    </citation>
    <scope>NUCLEOTIDE SEQUENCE [LARGE SCALE GENOMIC DNA]</scope>
    <source>
        <strain evidence="2 3">BEL163</strain>
    </source>
</reference>
<feature type="region of interest" description="Disordered" evidence="1">
    <location>
        <begin position="1"/>
        <end position="27"/>
    </location>
</feature>
<dbReference type="AlphaFoldDB" id="A0A0F0KJA5"/>
<gene>
    <name evidence="2" type="ORF">RN51_02752</name>
</gene>